<keyword evidence="1" id="KW-1133">Transmembrane helix</keyword>
<evidence type="ECO:0000256" key="1">
    <source>
        <dbReference type="SAM" id="Phobius"/>
    </source>
</evidence>
<keyword evidence="1" id="KW-0472">Membrane</keyword>
<dbReference type="OrthoDB" id="1418911at2"/>
<feature type="transmembrane region" description="Helical" evidence="1">
    <location>
        <begin position="159"/>
        <end position="179"/>
    </location>
</feature>
<evidence type="ECO:0000313" key="3">
    <source>
        <dbReference type="Proteomes" id="UP000199249"/>
    </source>
</evidence>
<evidence type="ECO:0000313" key="2">
    <source>
        <dbReference type="EMBL" id="SDX79728.1"/>
    </source>
</evidence>
<dbReference type="AlphaFoldDB" id="A0A1H3ENK6"/>
<dbReference type="EMBL" id="FNOV01000003">
    <property type="protein sequence ID" value="SDX79728.1"/>
    <property type="molecule type" value="Genomic_DNA"/>
</dbReference>
<protein>
    <submittedName>
        <fullName evidence="2">Uncharacterized protein</fullName>
    </submittedName>
</protein>
<keyword evidence="3" id="KW-1185">Reference proteome</keyword>
<feature type="transmembrane region" description="Helical" evidence="1">
    <location>
        <begin position="12"/>
        <end position="38"/>
    </location>
</feature>
<dbReference type="RefSeq" id="WP_092738529.1">
    <property type="nucleotide sequence ID" value="NZ_FNOV01000003.1"/>
</dbReference>
<feature type="transmembrane region" description="Helical" evidence="1">
    <location>
        <begin position="44"/>
        <end position="63"/>
    </location>
</feature>
<dbReference type="Proteomes" id="UP000199249">
    <property type="component" value="Unassembled WGS sequence"/>
</dbReference>
<organism evidence="2 3">
    <name type="scientific">Hymenobacter psychrophilus</name>
    <dbReference type="NCBI Taxonomy" id="651662"/>
    <lineage>
        <taxon>Bacteria</taxon>
        <taxon>Pseudomonadati</taxon>
        <taxon>Bacteroidota</taxon>
        <taxon>Cytophagia</taxon>
        <taxon>Cytophagales</taxon>
        <taxon>Hymenobacteraceae</taxon>
        <taxon>Hymenobacter</taxon>
    </lineage>
</organism>
<keyword evidence="1" id="KW-0812">Transmembrane</keyword>
<feature type="transmembrane region" description="Helical" evidence="1">
    <location>
        <begin position="75"/>
        <end position="100"/>
    </location>
</feature>
<proteinExistence type="predicted"/>
<accession>A0A1H3ENK6</accession>
<gene>
    <name evidence="2" type="ORF">SAMN04488069_103211</name>
</gene>
<name>A0A1H3ENK6_9BACT</name>
<sequence length="309" mass="34510">MSALYYQPSGRFTVGGIILLLLGGLLAAVPLALAYIYGVWYIPFIYLNFFFTLIFAGLLGWVLQKLVRAGRIRNPTLAGLLGALVGIWAWYVQWCVYITLLAGSGEVEKFGSSFSVAHTAFEFEAFLYYLTNPGEVLSILPALAENGTWSISKLVVSGVLLYLVWLAEFVIIVVINWFMPRSEARHPYSEMAGQWAEKVTLPRQAAHFADPTATRTALETADWNHLQLRPAELSDTASHGRLHFYRAPADLDCCYLSLENVAFELDKDGKSTEKTTDVLEYLRVPPQAFQELNARFSAAEELRQKPADA</sequence>
<reference evidence="3" key="1">
    <citation type="submission" date="2016-10" db="EMBL/GenBank/DDBJ databases">
        <authorList>
            <person name="Varghese N."/>
            <person name="Submissions S."/>
        </authorList>
    </citation>
    <scope>NUCLEOTIDE SEQUENCE [LARGE SCALE GENOMIC DNA]</scope>
    <source>
        <strain evidence="3">CGMCC 1.8975</strain>
    </source>
</reference>